<dbReference type="SUPFAM" id="SSF55874">
    <property type="entry name" value="ATPase domain of HSP90 chaperone/DNA topoisomerase II/histidine kinase"/>
    <property type="match status" value="1"/>
</dbReference>
<dbReference type="InterPro" id="IPR036890">
    <property type="entry name" value="HATPase_C_sf"/>
</dbReference>
<dbReference type="Pfam" id="PF06580">
    <property type="entry name" value="His_kinase"/>
    <property type="match status" value="1"/>
</dbReference>
<keyword evidence="2" id="KW-1003">Cell membrane</keyword>
<evidence type="ECO:0000256" key="12">
    <source>
        <dbReference type="SAM" id="Coils"/>
    </source>
</evidence>
<accession>A0A1N6RX36</accession>
<dbReference type="GO" id="GO:0005886">
    <property type="term" value="C:plasma membrane"/>
    <property type="evidence" value="ECO:0007669"/>
    <property type="project" value="UniProtKB-SubCell"/>
</dbReference>
<reference evidence="17" key="1">
    <citation type="submission" date="2017-01" db="EMBL/GenBank/DDBJ databases">
        <authorList>
            <person name="Varghese N."/>
            <person name="Submissions S."/>
        </authorList>
    </citation>
    <scope>NUCLEOTIDE SEQUENCE [LARGE SCALE GENOMIC DNA]</scope>
    <source>
        <strain evidence="17">ATCC 700103</strain>
    </source>
</reference>
<evidence type="ECO:0000256" key="11">
    <source>
        <dbReference type="ARBA" id="ARBA00023136"/>
    </source>
</evidence>
<dbReference type="CDD" id="cd06225">
    <property type="entry name" value="HAMP"/>
    <property type="match status" value="1"/>
</dbReference>
<gene>
    <name evidence="16" type="ORF">SAMN05421834_103122</name>
</gene>
<evidence type="ECO:0000256" key="1">
    <source>
        <dbReference type="ARBA" id="ARBA00004651"/>
    </source>
</evidence>
<evidence type="ECO:0000256" key="10">
    <source>
        <dbReference type="ARBA" id="ARBA00023012"/>
    </source>
</evidence>
<evidence type="ECO:0000256" key="14">
    <source>
        <dbReference type="SAM" id="Phobius"/>
    </source>
</evidence>
<dbReference type="GO" id="GO:0005524">
    <property type="term" value="F:ATP binding"/>
    <property type="evidence" value="ECO:0007669"/>
    <property type="project" value="UniProtKB-KW"/>
</dbReference>
<dbReference type="PROSITE" id="PS50885">
    <property type="entry name" value="HAMP"/>
    <property type="match status" value="1"/>
</dbReference>
<feature type="coiled-coil region" evidence="12">
    <location>
        <begin position="340"/>
        <end position="379"/>
    </location>
</feature>
<dbReference type="PANTHER" id="PTHR34220">
    <property type="entry name" value="SENSOR HISTIDINE KINASE YPDA"/>
    <property type="match status" value="1"/>
</dbReference>
<dbReference type="Gene3D" id="3.30.565.10">
    <property type="entry name" value="Histidine kinase-like ATPase, C-terminal domain"/>
    <property type="match status" value="1"/>
</dbReference>
<evidence type="ECO:0000313" key="17">
    <source>
        <dbReference type="Proteomes" id="UP000185669"/>
    </source>
</evidence>
<keyword evidence="11 14" id="KW-0472">Membrane</keyword>
<dbReference type="Gene3D" id="6.10.340.10">
    <property type="match status" value="1"/>
</dbReference>
<name>A0A1N6RX36_9FIRM</name>
<dbReference type="SMART" id="SM00304">
    <property type="entry name" value="HAMP"/>
    <property type="match status" value="1"/>
</dbReference>
<organism evidence="16 17">
    <name type="scientific">Halanaerobium kushneri</name>
    <dbReference type="NCBI Taxonomy" id="56779"/>
    <lineage>
        <taxon>Bacteria</taxon>
        <taxon>Bacillati</taxon>
        <taxon>Bacillota</taxon>
        <taxon>Clostridia</taxon>
        <taxon>Halanaerobiales</taxon>
        <taxon>Halanaerobiaceae</taxon>
        <taxon>Halanaerobium</taxon>
    </lineage>
</organism>
<dbReference type="EMBL" id="FTNC01000003">
    <property type="protein sequence ID" value="SIQ33398.1"/>
    <property type="molecule type" value="Genomic_DNA"/>
</dbReference>
<keyword evidence="8" id="KW-0067">ATP-binding</keyword>
<keyword evidence="4" id="KW-0808">Transferase</keyword>
<dbReference type="InterPro" id="IPR010559">
    <property type="entry name" value="Sig_transdc_His_kin_internal"/>
</dbReference>
<keyword evidence="9 14" id="KW-1133">Transmembrane helix</keyword>
<evidence type="ECO:0000259" key="15">
    <source>
        <dbReference type="PROSITE" id="PS50885"/>
    </source>
</evidence>
<comment type="subcellular location">
    <subcellularLocation>
        <location evidence="1">Cell membrane</location>
        <topology evidence="1">Multi-pass membrane protein</topology>
    </subcellularLocation>
</comment>
<evidence type="ECO:0000256" key="8">
    <source>
        <dbReference type="ARBA" id="ARBA00022840"/>
    </source>
</evidence>
<keyword evidence="17" id="KW-1185">Reference proteome</keyword>
<dbReference type="InterPro" id="IPR003660">
    <property type="entry name" value="HAMP_dom"/>
</dbReference>
<dbReference type="PANTHER" id="PTHR34220:SF11">
    <property type="entry name" value="SENSOR PROTEIN KINASE HPTS"/>
    <property type="match status" value="1"/>
</dbReference>
<protein>
    <submittedName>
        <fullName evidence="16">Two-component system, sensor histidine kinase YesM</fullName>
    </submittedName>
</protein>
<feature type="domain" description="HAMP" evidence="15">
    <location>
        <begin position="308"/>
        <end position="359"/>
    </location>
</feature>
<keyword evidence="10" id="KW-0902">Two-component regulatory system</keyword>
<dbReference type="RefSeq" id="WP_076543974.1">
    <property type="nucleotide sequence ID" value="NZ_FTNC01000003.1"/>
</dbReference>
<evidence type="ECO:0000256" key="13">
    <source>
        <dbReference type="SAM" id="MobiDB-lite"/>
    </source>
</evidence>
<evidence type="ECO:0000256" key="5">
    <source>
        <dbReference type="ARBA" id="ARBA00022692"/>
    </source>
</evidence>
<evidence type="ECO:0000313" key="16">
    <source>
        <dbReference type="EMBL" id="SIQ33398.1"/>
    </source>
</evidence>
<dbReference type="InterPro" id="IPR050640">
    <property type="entry name" value="Bact_2-comp_sensor_kinase"/>
</dbReference>
<keyword evidence="3" id="KW-0597">Phosphoprotein</keyword>
<keyword evidence="12" id="KW-0175">Coiled coil</keyword>
<feature type="transmembrane region" description="Helical" evidence="14">
    <location>
        <begin position="287"/>
        <end position="308"/>
    </location>
</feature>
<dbReference type="AlphaFoldDB" id="A0A1N6RX36"/>
<evidence type="ECO:0000256" key="6">
    <source>
        <dbReference type="ARBA" id="ARBA00022741"/>
    </source>
</evidence>
<dbReference type="InterPro" id="IPR003594">
    <property type="entry name" value="HATPase_dom"/>
</dbReference>
<dbReference type="OrthoDB" id="9809348at2"/>
<dbReference type="Pfam" id="PF02518">
    <property type="entry name" value="HATPase_c"/>
    <property type="match status" value="1"/>
</dbReference>
<dbReference type="STRING" id="56779.SAMN05421834_103122"/>
<evidence type="ECO:0000256" key="9">
    <source>
        <dbReference type="ARBA" id="ARBA00022989"/>
    </source>
</evidence>
<dbReference type="GO" id="GO:0000155">
    <property type="term" value="F:phosphorelay sensor kinase activity"/>
    <property type="evidence" value="ECO:0007669"/>
    <property type="project" value="InterPro"/>
</dbReference>
<feature type="region of interest" description="Disordered" evidence="13">
    <location>
        <begin position="526"/>
        <end position="546"/>
    </location>
</feature>
<evidence type="ECO:0000256" key="7">
    <source>
        <dbReference type="ARBA" id="ARBA00022777"/>
    </source>
</evidence>
<keyword evidence="5 14" id="KW-0812">Transmembrane</keyword>
<sequence length="588" mass="67400">MKLKSIRLRLLVLMICITTIPIITVTWIATNNTRDSVEEEIIKANNSRMEWADQYLNKLIEDIDGLFYSIHINQKLMDSISEVDNTDSRIQYEIYDYLRQTVNPIFYSNSTILKELTLYNHQSKKAFFVNYERTGTITDLNIEQDQSWNRLLKGPVNIYFERADQSKAVSVYHSINRFEDQELLGGISALINNDVWLELNKILKNGEEADLILMNDQQEILYNTENSNNPEVDKVLKDADLASANLEFLKSENYYFWLQGVDEGKLSLVKILPRRVVAYSIYPTIKAGIIIGIIFTIIALVFSVLISLRISRPILKLANTMSKTQIRDFEAKSVQSGGEIGILERDFNSLMKRIKTLIEEEYHREIELKKAQLKALQAQINPHFLNNTLQFIGGMALEKDIPEIYRITCVIADLLRYSISSRGNLVTLADELKHTENYIYIQEQRFSDRIQTNISAAESFDDLVIPRFTLQPIVENAFEYGLQPKVGAWNLEVHVKKVRSRIAIIVRDNGVGFTKSKLKEVRQKLKGNSWTKNDDKSSDSQVNDGGIGLKNVNNRLKLHFGNSYGIKIFSKKTRGSLIVLVLPGKKGD</sequence>
<keyword evidence="6" id="KW-0547">Nucleotide-binding</keyword>
<dbReference type="Proteomes" id="UP000185669">
    <property type="component" value="Unassembled WGS sequence"/>
</dbReference>
<keyword evidence="7 16" id="KW-0418">Kinase</keyword>
<evidence type="ECO:0000256" key="4">
    <source>
        <dbReference type="ARBA" id="ARBA00022679"/>
    </source>
</evidence>
<feature type="transmembrane region" description="Helical" evidence="14">
    <location>
        <begin position="12"/>
        <end position="30"/>
    </location>
</feature>
<proteinExistence type="predicted"/>
<evidence type="ECO:0000256" key="3">
    <source>
        <dbReference type="ARBA" id="ARBA00022553"/>
    </source>
</evidence>
<evidence type="ECO:0000256" key="2">
    <source>
        <dbReference type="ARBA" id="ARBA00022475"/>
    </source>
</evidence>